<sequence length="187" mass="20318">MAAGYDPFWGTLWLIVGLVVAGLEILAIILKQTTLSQTIWTFYDNTWKRIVGILFFVVLLLHFFVPPFLPGWIVLVTAVLFGWVFISGWLAQRKEASMSPKPQTYSVKKGAAKAAQGTGEAALGIAVAVGITALVAGVDFVLPLIDEAHELQSLGLPVIVAAAGVFLVRFLTNLWKVKRLELLGKKG</sequence>
<feature type="transmembrane region" description="Helical" evidence="1">
    <location>
        <begin position="121"/>
        <end position="142"/>
    </location>
</feature>
<name>A0A0F9RSF7_9ZZZZ</name>
<gene>
    <name evidence="2" type="ORF">LCGC14_0859660</name>
</gene>
<keyword evidence="1" id="KW-1133">Transmembrane helix</keyword>
<evidence type="ECO:0000313" key="2">
    <source>
        <dbReference type="EMBL" id="KKN27911.1"/>
    </source>
</evidence>
<evidence type="ECO:0000256" key="1">
    <source>
        <dbReference type="SAM" id="Phobius"/>
    </source>
</evidence>
<feature type="transmembrane region" description="Helical" evidence="1">
    <location>
        <begin position="12"/>
        <end position="30"/>
    </location>
</feature>
<feature type="transmembrane region" description="Helical" evidence="1">
    <location>
        <begin position="154"/>
        <end position="175"/>
    </location>
</feature>
<dbReference type="AlphaFoldDB" id="A0A0F9RSF7"/>
<organism evidence="2">
    <name type="scientific">marine sediment metagenome</name>
    <dbReference type="NCBI Taxonomy" id="412755"/>
    <lineage>
        <taxon>unclassified sequences</taxon>
        <taxon>metagenomes</taxon>
        <taxon>ecological metagenomes</taxon>
    </lineage>
</organism>
<comment type="caution">
    <text evidence="2">The sequence shown here is derived from an EMBL/GenBank/DDBJ whole genome shotgun (WGS) entry which is preliminary data.</text>
</comment>
<dbReference type="EMBL" id="LAZR01002605">
    <property type="protein sequence ID" value="KKN27911.1"/>
    <property type="molecule type" value="Genomic_DNA"/>
</dbReference>
<protein>
    <submittedName>
        <fullName evidence="2">Uncharacterized protein</fullName>
    </submittedName>
</protein>
<keyword evidence="1" id="KW-0472">Membrane</keyword>
<proteinExistence type="predicted"/>
<accession>A0A0F9RSF7</accession>
<keyword evidence="1" id="KW-0812">Transmembrane</keyword>
<feature type="transmembrane region" description="Helical" evidence="1">
    <location>
        <begin position="50"/>
        <end position="66"/>
    </location>
</feature>
<reference evidence="2" key="1">
    <citation type="journal article" date="2015" name="Nature">
        <title>Complex archaea that bridge the gap between prokaryotes and eukaryotes.</title>
        <authorList>
            <person name="Spang A."/>
            <person name="Saw J.H."/>
            <person name="Jorgensen S.L."/>
            <person name="Zaremba-Niedzwiedzka K."/>
            <person name="Martijn J."/>
            <person name="Lind A.E."/>
            <person name="van Eijk R."/>
            <person name="Schleper C."/>
            <person name="Guy L."/>
            <person name="Ettema T.J."/>
        </authorList>
    </citation>
    <scope>NUCLEOTIDE SEQUENCE</scope>
</reference>
<feature type="transmembrane region" description="Helical" evidence="1">
    <location>
        <begin position="72"/>
        <end position="91"/>
    </location>
</feature>